<accession>A0A6J7K8D7</accession>
<dbReference type="Pfam" id="PF01476">
    <property type="entry name" value="LysM"/>
    <property type="match status" value="1"/>
</dbReference>
<dbReference type="CDD" id="cd00118">
    <property type="entry name" value="LysM"/>
    <property type="match status" value="1"/>
</dbReference>
<organism evidence="2">
    <name type="scientific">freshwater metagenome</name>
    <dbReference type="NCBI Taxonomy" id="449393"/>
    <lineage>
        <taxon>unclassified sequences</taxon>
        <taxon>metagenomes</taxon>
        <taxon>ecological metagenomes</taxon>
    </lineage>
</organism>
<gene>
    <name evidence="2" type="ORF">UFOPK3837_00483</name>
</gene>
<dbReference type="EMBL" id="CAFBNO010000012">
    <property type="protein sequence ID" value="CAB4951747.1"/>
    <property type="molecule type" value="Genomic_DNA"/>
</dbReference>
<dbReference type="InterPro" id="IPR036779">
    <property type="entry name" value="LysM_dom_sf"/>
</dbReference>
<proteinExistence type="predicted"/>
<dbReference type="Gene3D" id="3.10.350.10">
    <property type="entry name" value="LysM domain"/>
    <property type="match status" value="1"/>
</dbReference>
<evidence type="ECO:0000313" key="2">
    <source>
        <dbReference type="EMBL" id="CAB4951747.1"/>
    </source>
</evidence>
<name>A0A6J7K8D7_9ZZZZ</name>
<reference evidence="2" key="1">
    <citation type="submission" date="2020-05" db="EMBL/GenBank/DDBJ databases">
        <authorList>
            <person name="Chiriac C."/>
            <person name="Salcher M."/>
            <person name="Ghai R."/>
            <person name="Kavagutti S V."/>
        </authorList>
    </citation>
    <scope>NUCLEOTIDE SEQUENCE</scope>
</reference>
<dbReference type="InterPro" id="IPR018392">
    <property type="entry name" value="LysM"/>
</dbReference>
<protein>
    <submittedName>
        <fullName evidence="2">Unannotated protein</fullName>
    </submittedName>
</protein>
<sequence>MNTVTSRAKGLTRLAVIIGLIIAAVSFFSNQSAQASNEVAKTSFTYVTVHNGETLWQIAERVAPNQDPRDTVEAIVTLNNLTQSTLQPGQRIALPNF</sequence>
<feature type="domain" description="LysM" evidence="1">
    <location>
        <begin position="45"/>
        <end position="94"/>
    </location>
</feature>
<dbReference type="SMART" id="SM00257">
    <property type="entry name" value="LysM"/>
    <property type="match status" value="1"/>
</dbReference>
<dbReference type="AlphaFoldDB" id="A0A6J7K8D7"/>
<evidence type="ECO:0000259" key="1">
    <source>
        <dbReference type="PROSITE" id="PS51782"/>
    </source>
</evidence>
<dbReference type="SUPFAM" id="SSF54106">
    <property type="entry name" value="LysM domain"/>
    <property type="match status" value="1"/>
</dbReference>
<dbReference type="PROSITE" id="PS51782">
    <property type="entry name" value="LYSM"/>
    <property type="match status" value="1"/>
</dbReference>